<proteinExistence type="predicted"/>
<protein>
    <submittedName>
        <fullName evidence="1">Uncharacterized protein</fullName>
    </submittedName>
</protein>
<keyword evidence="2" id="KW-1185">Reference proteome</keyword>
<name>B9K9D9_THENN</name>
<evidence type="ECO:0000313" key="1">
    <source>
        <dbReference type="EMBL" id="ACM23572.1"/>
    </source>
</evidence>
<sequence length="199" mass="22607">MKIIVNGEEITIDTENVKTLGELLDRVRKGKENLVVKKIVINNEEYPLARLDELKQLELSDDMEIELSLSPLREFLLETIEEVLRYIERVKPLLGKVADAVVAGTTEGYRSINDLAEGLNAMENVRMNTIRITGISPKELGLSVSEDHLVGILTDFVNALQSKDLVKISDLIDGELKDVFTYYEEFFRKVEDLLKREPS</sequence>
<dbReference type="KEGG" id="tna:CTN_1396"/>
<dbReference type="AlphaFoldDB" id="B9K9D9"/>
<evidence type="ECO:0000313" key="2">
    <source>
        <dbReference type="Proteomes" id="UP000000445"/>
    </source>
</evidence>
<dbReference type="Proteomes" id="UP000000445">
    <property type="component" value="Chromosome"/>
</dbReference>
<gene>
    <name evidence="1" type="ordered locus">CTN_1396</name>
</gene>
<dbReference type="EMBL" id="CP000916">
    <property type="protein sequence ID" value="ACM23572.1"/>
    <property type="molecule type" value="Genomic_DNA"/>
</dbReference>
<organism evidence="1 2">
    <name type="scientific">Thermotoga neapolitana (strain ATCC 49049 / DSM 4359 / NBRC 107923 / NS-E)</name>
    <dbReference type="NCBI Taxonomy" id="309803"/>
    <lineage>
        <taxon>Bacteria</taxon>
        <taxon>Thermotogati</taxon>
        <taxon>Thermotogota</taxon>
        <taxon>Thermotogae</taxon>
        <taxon>Thermotogales</taxon>
        <taxon>Thermotogaceae</taxon>
        <taxon>Thermotoga</taxon>
    </lineage>
</organism>
<reference evidence="1 2" key="1">
    <citation type="journal article" date="2009" name="Biosci. Biotechnol. Biochem.">
        <title>WeGAS: a web-based microbial genome annotation system.</title>
        <authorList>
            <person name="Lee D."/>
            <person name="Seo H."/>
            <person name="Park C."/>
            <person name="Park K."/>
        </authorList>
    </citation>
    <scope>NUCLEOTIDE SEQUENCE [LARGE SCALE GENOMIC DNA]</scope>
    <source>
        <strain evidence="2">ATCC 49049 / DSM 4359 / NBRC 107923 / NS-E</strain>
    </source>
</reference>
<dbReference type="RefSeq" id="WP_015919866.1">
    <property type="nucleotide sequence ID" value="NC_011978.1"/>
</dbReference>
<dbReference type="HOGENOM" id="CLU_119456_0_0_0"/>
<dbReference type="STRING" id="309803.CTN_1396"/>
<accession>B9K9D9</accession>
<dbReference type="eggNOG" id="ENOG5033B2Z">
    <property type="taxonomic scope" value="Bacteria"/>
</dbReference>